<dbReference type="Proteomes" id="UP001226084">
    <property type="component" value="Unassembled WGS sequence"/>
</dbReference>
<gene>
    <name evidence="2" type="ORF">QE424_003406</name>
</gene>
<evidence type="ECO:0000313" key="3">
    <source>
        <dbReference type="Proteomes" id="UP001226084"/>
    </source>
</evidence>
<organism evidence="2 3">
    <name type="scientific">Stenotrophomonas rhizophila</name>
    <dbReference type="NCBI Taxonomy" id="216778"/>
    <lineage>
        <taxon>Bacteria</taxon>
        <taxon>Pseudomonadati</taxon>
        <taxon>Pseudomonadota</taxon>
        <taxon>Gammaproteobacteria</taxon>
        <taxon>Lysobacterales</taxon>
        <taxon>Lysobacteraceae</taxon>
        <taxon>Stenotrophomonas</taxon>
    </lineage>
</organism>
<proteinExistence type="predicted"/>
<name>A0AAP5AK78_9GAMM</name>
<evidence type="ECO:0000313" key="2">
    <source>
        <dbReference type="EMBL" id="MDQ1110247.1"/>
    </source>
</evidence>
<dbReference type="InterPro" id="IPR037401">
    <property type="entry name" value="SnoaL-like"/>
</dbReference>
<dbReference type="AlphaFoldDB" id="A0AAP5AK78"/>
<dbReference type="InterPro" id="IPR032710">
    <property type="entry name" value="NTF2-like_dom_sf"/>
</dbReference>
<dbReference type="Gene3D" id="3.10.450.50">
    <property type="match status" value="1"/>
</dbReference>
<reference evidence="2" key="1">
    <citation type="submission" date="2023-07" db="EMBL/GenBank/DDBJ databases">
        <title>Functional and genomic diversity of the sorghum phyllosphere microbiome.</title>
        <authorList>
            <person name="Shade A."/>
        </authorList>
    </citation>
    <scope>NUCLEOTIDE SEQUENCE</scope>
    <source>
        <strain evidence="2">SORGH_AS_0457</strain>
    </source>
</reference>
<protein>
    <recommendedName>
        <fullName evidence="1">SnoaL-like domain-containing protein</fullName>
    </recommendedName>
</protein>
<dbReference type="EMBL" id="JAUTAS010000001">
    <property type="protein sequence ID" value="MDQ1110247.1"/>
    <property type="molecule type" value="Genomic_DNA"/>
</dbReference>
<comment type="caution">
    <text evidence="2">The sequence shown here is derived from an EMBL/GenBank/DDBJ whole genome shotgun (WGS) entry which is preliminary data.</text>
</comment>
<sequence length="156" mass="17031">MSLRQNTPDALHDTLAVVDTLYRFAAGIDLRDRALLSSAFTEDAISDFRPAGAKAGFEYPVLQGRETIVEALSTSLNGLDTSHSFSNPRVVVDGDTAQVDVLVEAQHVSSVDGARQYLMKNRYDVVLDRSDAGWEIKHVIVDNVWRTGDPSVLAGI</sequence>
<feature type="domain" description="SnoaL-like" evidence="1">
    <location>
        <begin position="10"/>
        <end position="139"/>
    </location>
</feature>
<accession>A0AAP5AK78</accession>
<dbReference type="CDD" id="cd00531">
    <property type="entry name" value="NTF2_like"/>
    <property type="match status" value="1"/>
</dbReference>
<dbReference type="SUPFAM" id="SSF54427">
    <property type="entry name" value="NTF2-like"/>
    <property type="match status" value="1"/>
</dbReference>
<evidence type="ECO:0000259" key="1">
    <source>
        <dbReference type="Pfam" id="PF13577"/>
    </source>
</evidence>
<dbReference type="Pfam" id="PF13577">
    <property type="entry name" value="SnoaL_4"/>
    <property type="match status" value="1"/>
</dbReference>
<dbReference type="RefSeq" id="WP_307107666.1">
    <property type="nucleotide sequence ID" value="NZ_JAUTAS010000001.1"/>
</dbReference>